<dbReference type="SMART" id="SM00027">
    <property type="entry name" value="EH"/>
    <property type="match status" value="2"/>
</dbReference>
<feature type="domain" description="WH2" evidence="22">
    <location>
        <begin position="1401"/>
        <end position="1418"/>
    </location>
</feature>
<evidence type="ECO:0000256" key="7">
    <source>
        <dbReference type="ARBA" id="ARBA00020728"/>
    </source>
</evidence>
<feature type="compositionally biased region" description="Basic and acidic residues" evidence="19">
    <location>
        <begin position="835"/>
        <end position="849"/>
    </location>
</feature>
<evidence type="ECO:0000256" key="12">
    <source>
        <dbReference type="ARBA" id="ARBA00022753"/>
    </source>
</evidence>
<feature type="compositionally biased region" description="Acidic residues" evidence="19">
    <location>
        <begin position="1069"/>
        <end position="1078"/>
    </location>
</feature>
<dbReference type="Pfam" id="PF08226">
    <property type="entry name" value="DUF1720"/>
    <property type="match status" value="1"/>
</dbReference>
<name>A0A5J5F9I5_9PEZI</name>
<keyword evidence="14" id="KW-0472">Membrane</keyword>
<accession>A0A5J5F9I5</accession>
<feature type="compositionally biased region" description="Gly residues" evidence="19">
    <location>
        <begin position="1"/>
        <end position="10"/>
    </location>
</feature>
<keyword evidence="16" id="KW-0206">Cytoskeleton</keyword>
<dbReference type="InterPro" id="IPR003124">
    <property type="entry name" value="WH2_dom"/>
</dbReference>
<feature type="compositionally biased region" description="Basic and acidic residues" evidence="19">
    <location>
        <begin position="974"/>
        <end position="1000"/>
    </location>
</feature>
<evidence type="ECO:0000259" key="22">
    <source>
        <dbReference type="PROSITE" id="PS51082"/>
    </source>
</evidence>
<evidence type="ECO:0000256" key="2">
    <source>
        <dbReference type="ARBA" id="ARBA00004134"/>
    </source>
</evidence>
<dbReference type="SMART" id="SM00054">
    <property type="entry name" value="EFh"/>
    <property type="match status" value="2"/>
</dbReference>
<evidence type="ECO:0000256" key="11">
    <source>
        <dbReference type="ARBA" id="ARBA00022737"/>
    </source>
</evidence>
<feature type="compositionally biased region" description="Low complexity" evidence="19">
    <location>
        <begin position="13"/>
        <end position="31"/>
    </location>
</feature>
<feature type="compositionally biased region" description="Basic and acidic residues" evidence="19">
    <location>
        <begin position="1030"/>
        <end position="1066"/>
    </location>
</feature>
<gene>
    <name evidence="23" type="ORF">FN846DRAFT_902795</name>
</gene>
<dbReference type="FunFam" id="1.10.238.10:FF:000349">
    <property type="entry name" value="Actin cytoskeleton-regulatory complex protein PAN1"/>
    <property type="match status" value="1"/>
</dbReference>
<feature type="compositionally biased region" description="Low complexity" evidence="19">
    <location>
        <begin position="118"/>
        <end position="143"/>
    </location>
</feature>
<feature type="region of interest" description="Disordered" evidence="19">
    <location>
        <begin position="1095"/>
        <end position="1126"/>
    </location>
</feature>
<evidence type="ECO:0000256" key="17">
    <source>
        <dbReference type="ARBA" id="ARBA00025194"/>
    </source>
</evidence>
<dbReference type="GO" id="GO:0010008">
    <property type="term" value="C:endosome membrane"/>
    <property type="evidence" value="ECO:0007669"/>
    <property type="project" value="UniProtKB-SubCell"/>
</dbReference>
<reference evidence="23 24" key="1">
    <citation type="submission" date="2019-09" db="EMBL/GenBank/DDBJ databases">
        <title>Draft genome of the ectomycorrhizal ascomycete Sphaerosporella brunnea.</title>
        <authorList>
            <consortium name="DOE Joint Genome Institute"/>
            <person name="Benucci G.M."/>
            <person name="Marozzi G."/>
            <person name="Antonielli L."/>
            <person name="Sanchez S."/>
            <person name="Marco P."/>
            <person name="Wang X."/>
            <person name="Falini L.B."/>
            <person name="Barry K."/>
            <person name="Haridas S."/>
            <person name="Lipzen A."/>
            <person name="Labutti K."/>
            <person name="Grigoriev I.V."/>
            <person name="Murat C."/>
            <person name="Martin F."/>
            <person name="Albertini E."/>
            <person name="Donnini D."/>
            <person name="Bonito G."/>
        </authorList>
    </citation>
    <scope>NUCLEOTIDE SEQUENCE [LARGE SCALE GENOMIC DNA]</scope>
    <source>
        <strain evidence="23 24">Sb_GMNB300</strain>
    </source>
</reference>
<feature type="compositionally biased region" description="Basic and acidic residues" evidence="19">
    <location>
        <begin position="1095"/>
        <end position="1107"/>
    </location>
</feature>
<feature type="region of interest" description="Disordered" evidence="19">
    <location>
        <begin position="740"/>
        <end position="849"/>
    </location>
</feature>
<dbReference type="GO" id="GO:0005886">
    <property type="term" value="C:plasma membrane"/>
    <property type="evidence" value="ECO:0007669"/>
    <property type="project" value="UniProtKB-SubCell"/>
</dbReference>
<feature type="compositionally biased region" description="Basic and acidic residues" evidence="19">
    <location>
        <begin position="790"/>
        <end position="827"/>
    </location>
</feature>
<dbReference type="Proteomes" id="UP000326924">
    <property type="component" value="Unassembled WGS sequence"/>
</dbReference>
<feature type="compositionally biased region" description="Low complexity" evidence="19">
    <location>
        <begin position="46"/>
        <end position="101"/>
    </location>
</feature>
<feature type="domain" description="EF-hand" evidence="21">
    <location>
        <begin position="479"/>
        <end position="514"/>
    </location>
</feature>
<feature type="compositionally biased region" description="Polar residues" evidence="19">
    <location>
        <begin position="278"/>
        <end position="293"/>
    </location>
</feature>
<evidence type="ECO:0000256" key="13">
    <source>
        <dbReference type="ARBA" id="ARBA00023054"/>
    </source>
</evidence>
<evidence type="ECO:0000313" key="23">
    <source>
        <dbReference type="EMBL" id="KAA8913511.1"/>
    </source>
</evidence>
<dbReference type="InterPro" id="IPR000261">
    <property type="entry name" value="EH_dom"/>
</dbReference>
<dbReference type="PROSITE" id="PS51082">
    <property type="entry name" value="WH2"/>
    <property type="match status" value="1"/>
</dbReference>
<dbReference type="InterPro" id="IPR002048">
    <property type="entry name" value="EF_hand_dom"/>
</dbReference>
<keyword evidence="24" id="KW-1185">Reference proteome</keyword>
<keyword evidence="13 18" id="KW-0175">Coiled coil</keyword>
<feature type="compositionally biased region" description="Low complexity" evidence="19">
    <location>
        <begin position="1250"/>
        <end position="1262"/>
    </location>
</feature>
<feature type="compositionally biased region" description="Low complexity" evidence="19">
    <location>
        <begin position="915"/>
        <end position="934"/>
    </location>
</feature>
<feature type="compositionally biased region" description="Pro residues" evidence="19">
    <location>
        <begin position="1184"/>
        <end position="1197"/>
    </location>
</feature>
<keyword evidence="12" id="KW-0967">Endosome</keyword>
<comment type="caution">
    <text evidence="23">The sequence shown here is derived from an EMBL/GenBank/DDBJ whole genome shotgun (WGS) entry which is preliminary data.</text>
</comment>
<feature type="domain" description="EH" evidence="20">
    <location>
        <begin position="446"/>
        <end position="535"/>
    </location>
</feature>
<evidence type="ECO:0000256" key="1">
    <source>
        <dbReference type="ARBA" id="ARBA00004125"/>
    </source>
</evidence>
<proteinExistence type="inferred from homology"/>
<dbReference type="Gene3D" id="1.10.238.10">
    <property type="entry name" value="EF-hand"/>
    <property type="match status" value="2"/>
</dbReference>
<dbReference type="InterPro" id="IPR013182">
    <property type="entry name" value="DUF1720"/>
</dbReference>
<evidence type="ECO:0000256" key="6">
    <source>
        <dbReference type="ARBA" id="ARBA00015110"/>
    </source>
</evidence>
<feature type="region of interest" description="Disordered" evidence="19">
    <location>
        <begin position="257"/>
        <end position="315"/>
    </location>
</feature>
<dbReference type="OrthoDB" id="2015333at2759"/>
<evidence type="ECO:0000256" key="18">
    <source>
        <dbReference type="SAM" id="Coils"/>
    </source>
</evidence>
<feature type="region of interest" description="Disordered" evidence="19">
    <location>
        <begin position="1"/>
        <end position="148"/>
    </location>
</feature>
<dbReference type="FunCoup" id="A0A5J5F9I5">
    <property type="interactions" value="65"/>
</dbReference>
<dbReference type="PANTHER" id="PTHR11216">
    <property type="entry name" value="EH DOMAIN"/>
    <property type="match status" value="1"/>
</dbReference>
<sequence length="1435" mass="156779">MYSQTGGGFLNPGAQQQQQYGQQQQNGFPGQMNPMAAQPTGFMGYQQTGFQQPQQQPLQSQFTGFPGQAPQQQQPLQLQQQFTGFPGQQPLQQQYTGFPGAAPGGFGGTPSIPPVPQIPQQFQQQQQQQQRTPQPSTPTPSTSAGKVQIPNIRLSFITSDDQAKFEQLFKAAVGGEQALSGDRARTILMKSNLPATDLHMIWQLADTTKSGALLFPEFVLAMYLCNVRKQGKQLPQNLPEVIKNEVSSMVDIISFGVPDSAPPAPPKSNVPSFDITPSRDNSTTPTQSNTSLLGSLAPQPTGFQSQTQPSFQMQQPTGFQSIVSQPTGFQSQPTGFQSVIPQPTGFSGSLMSQPTGFGQRPGIGNVPPMPPMPTGLSSLSAASNFLQSQPTGRPGQWGYINTPSTGLPGLEALQKQMMPQPGREGGFNMQGLIGNAPIPWAVTKVEKQMYDKVFDGWDGLRKGFIGGDVAIEVFGQSGLPKDDLMRIWTLADPGNRGKLDKDEFAVAMHLIYRKLNGHDIPTRLPPELVPPSTKKLTDSVNTVKGFLAESRKVSALQPHATGISYMKNRSFRDDNNQAFRKDATVYKFNDEEAGYRSSARHRTRGSSRSPAPSPSPAPEELSLDQLRKKVKEKRILLDAIDIKDEARAEDEDALDRRDRRDADDLYRRIRRVQEDIDNHPNAGLRTADSDAERRQLKRQLQNLADRLPEIASKVRSTERRIADAKLELFRLRDAREHPEATASIVGTGPGGSITESDRFKAKSRAMMQQRLAALTGKPVESTGGDGAEAASKRLADESQRINSDKANNERMTRDVEDSVKEFQRTLEDSLNDVGGKNKDGASEHERRRWEDGLGVEDEVKDFIFDLQRQSRSAALRREDDRDPRRRDNRSEIEQRPASTRPHEESRTVSSPPRPATTAPTPAAAKGSSYSSFSSAEERAAYIKQQAEQKMAERLAALGIKHPMTMNLGETSQQRAEREAREREERIRKADEEEAQREKMRQARLQGDMPAPPPVVEAKKPKAPPPPPSRSKNDALAKAEADKKKAQEEEELRREQEEKAAEVRALEEQASQEEEELAREEEAAQARLKALEEEMRLGKLRKKEEAAKKKAALAAQKEKEAQLAERRAKIEAARREEERLMQLKKQLEEEDDSSDEEGPEAIGGQATPTQESIVAEKFSSRPTVASPPPPPPPPPVPAMPGGLPQSPVNEIPVASQPPPPPPPPPTVPTPAPQESKNPFFKKDFGQPIAVGSSDASSSAAGGSNNPFFNLAKDQAEQKSAPLPNVHIFNPKRDDDDWSVVDEDSDSGSDDDEPPNRMNTAQLAASLFATMAPPRPLSSMDKEPQPSVPPPAPPLPTGGAPLPPPPPPPPPMLPMTGGAPPPPPPPPPPPAGGMPPLPAVTPDRGSLLSQIGQGIKLKKAVTNDKSQVTTAGRVLDE</sequence>
<evidence type="ECO:0000256" key="10">
    <source>
        <dbReference type="ARBA" id="ARBA00022583"/>
    </source>
</evidence>
<dbReference type="SUPFAM" id="SSF47473">
    <property type="entry name" value="EF-hand"/>
    <property type="match status" value="2"/>
</dbReference>
<feature type="domain" description="EH" evidence="20">
    <location>
        <begin position="161"/>
        <end position="239"/>
    </location>
</feature>
<feature type="compositionally biased region" description="Basic and acidic residues" evidence="19">
    <location>
        <begin position="1115"/>
        <end position="1126"/>
    </location>
</feature>
<comment type="subunit">
    <text evidence="5">Component of the PAN1 actin cytoskeleton-regulatory complex.</text>
</comment>
<feature type="coiled-coil region" evidence="18">
    <location>
        <begin position="686"/>
        <end position="734"/>
    </location>
</feature>
<evidence type="ECO:0000256" key="5">
    <source>
        <dbReference type="ARBA" id="ARBA00011159"/>
    </source>
</evidence>
<comment type="function">
    <text evidence="17">Component of the PAN1 actin cytoskeleton-regulatory complex required for the internalization of endosomes during actin-coupled endocytosis. The complex links the site of endocytosis to the cell membrane-associated actin cytoskeleton. Mediates uptake of external molecules and vacuolar degradation of plasma membrane proteins. Plays a role in the proper organization of the cell membrane-associated actin cytoskeleton and promotes its destabilization.</text>
</comment>
<dbReference type="CDD" id="cd00052">
    <property type="entry name" value="EH"/>
    <property type="match status" value="2"/>
</dbReference>
<organism evidence="23 24">
    <name type="scientific">Sphaerosporella brunnea</name>
    <dbReference type="NCBI Taxonomy" id="1250544"/>
    <lineage>
        <taxon>Eukaryota</taxon>
        <taxon>Fungi</taxon>
        <taxon>Dikarya</taxon>
        <taxon>Ascomycota</taxon>
        <taxon>Pezizomycotina</taxon>
        <taxon>Pezizomycetes</taxon>
        <taxon>Pezizales</taxon>
        <taxon>Pyronemataceae</taxon>
        <taxon>Sphaerosporella</taxon>
    </lineage>
</organism>
<evidence type="ECO:0000259" key="21">
    <source>
        <dbReference type="PROSITE" id="PS50222"/>
    </source>
</evidence>
<feature type="compositionally biased region" description="Basic and acidic residues" evidence="19">
    <location>
        <begin position="875"/>
        <end position="906"/>
    </location>
</feature>
<feature type="region of interest" description="Disordered" evidence="19">
    <location>
        <begin position="953"/>
        <end position="1083"/>
    </location>
</feature>
<feature type="region of interest" description="Disordered" evidence="19">
    <location>
        <begin position="870"/>
        <end position="939"/>
    </location>
</feature>
<dbReference type="InParanoid" id="A0A5J5F9I5"/>
<protein>
    <recommendedName>
        <fullName evidence="6">Actin cytoskeleton-regulatory complex protein PAN1</fullName>
    </recommendedName>
    <alternativeName>
        <fullName evidence="7">Actin cytoskeleton-regulatory complex protein pan1</fullName>
    </alternativeName>
</protein>
<dbReference type="GO" id="GO:0016197">
    <property type="term" value="P:endosomal transport"/>
    <property type="evidence" value="ECO:0007669"/>
    <property type="project" value="TreeGrafter"/>
</dbReference>
<keyword evidence="15" id="KW-0009">Actin-binding</keyword>
<evidence type="ECO:0000256" key="8">
    <source>
        <dbReference type="ARBA" id="ARBA00022475"/>
    </source>
</evidence>
<evidence type="ECO:0000313" key="24">
    <source>
        <dbReference type="Proteomes" id="UP000326924"/>
    </source>
</evidence>
<feature type="compositionally biased region" description="Low complexity" evidence="19">
    <location>
        <begin position="303"/>
        <end position="315"/>
    </location>
</feature>
<dbReference type="EMBL" id="VXIS01000014">
    <property type="protein sequence ID" value="KAA8913511.1"/>
    <property type="molecule type" value="Genomic_DNA"/>
</dbReference>
<evidence type="ECO:0000256" key="15">
    <source>
        <dbReference type="ARBA" id="ARBA00023203"/>
    </source>
</evidence>
<dbReference type="GO" id="GO:0005509">
    <property type="term" value="F:calcium ion binding"/>
    <property type="evidence" value="ECO:0007669"/>
    <property type="project" value="InterPro"/>
</dbReference>
<dbReference type="GO" id="GO:0006897">
    <property type="term" value="P:endocytosis"/>
    <property type="evidence" value="ECO:0007669"/>
    <property type="project" value="UniProtKB-KW"/>
</dbReference>
<keyword evidence="10" id="KW-0254">Endocytosis</keyword>
<evidence type="ECO:0000259" key="20">
    <source>
        <dbReference type="PROSITE" id="PS50031"/>
    </source>
</evidence>
<dbReference type="Pfam" id="PF02205">
    <property type="entry name" value="WH2"/>
    <property type="match status" value="1"/>
</dbReference>
<dbReference type="Pfam" id="PF12763">
    <property type="entry name" value="EH"/>
    <property type="match status" value="2"/>
</dbReference>
<evidence type="ECO:0000256" key="16">
    <source>
        <dbReference type="ARBA" id="ARBA00023212"/>
    </source>
</evidence>
<dbReference type="GO" id="GO:0030479">
    <property type="term" value="C:actin cortical patch"/>
    <property type="evidence" value="ECO:0007669"/>
    <property type="project" value="UniProtKB-SubCell"/>
</dbReference>
<keyword evidence="8" id="KW-1003">Cell membrane</keyword>
<feature type="compositionally biased region" description="Acidic residues" evidence="19">
    <location>
        <begin position="1147"/>
        <end position="1158"/>
    </location>
</feature>
<feature type="region of interest" description="Disordered" evidence="19">
    <location>
        <begin position="593"/>
        <end position="625"/>
    </location>
</feature>
<dbReference type="PROSITE" id="PS50031">
    <property type="entry name" value="EH"/>
    <property type="match status" value="2"/>
</dbReference>
<comment type="similarity">
    <text evidence="4">Belongs to the PAN1 family.</text>
</comment>
<feature type="compositionally biased region" description="Acidic residues" evidence="19">
    <location>
        <begin position="1294"/>
        <end position="1311"/>
    </location>
</feature>
<evidence type="ECO:0000256" key="3">
    <source>
        <dbReference type="ARBA" id="ARBA00004413"/>
    </source>
</evidence>
<evidence type="ECO:0000256" key="4">
    <source>
        <dbReference type="ARBA" id="ARBA00009351"/>
    </source>
</evidence>
<keyword evidence="9" id="KW-0963">Cytoplasm</keyword>
<dbReference type="InterPro" id="IPR011992">
    <property type="entry name" value="EF-hand-dom_pair"/>
</dbReference>
<evidence type="ECO:0000256" key="9">
    <source>
        <dbReference type="ARBA" id="ARBA00022490"/>
    </source>
</evidence>
<feature type="compositionally biased region" description="Pro residues" evidence="19">
    <location>
        <begin position="1344"/>
        <end position="1397"/>
    </location>
</feature>
<feature type="compositionally biased region" description="Pro residues" evidence="19">
    <location>
        <begin position="1214"/>
        <end position="1230"/>
    </location>
</feature>
<evidence type="ECO:0000256" key="14">
    <source>
        <dbReference type="ARBA" id="ARBA00023136"/>
    </source>
</evidence>
<evidence type="ECO:0000256" key="19">
    <source>
        <dbReference type="SAM" id="MobiDB-lite"/>
    </source>
</evidence>
<keyword evidence="11" id="KW-0677">Repeat</keyword>
<comment type="subcellular location">
    <subcellularLocation>
        <location evidence="3">Cell membrane</location>
        <topology evidence="3">Peripheral membrane protein</topology>
        <orientation evidence="3">Cytoplasmic side</orientation>
    </subcellularLocation>
    <subcellularLocation>
        <location evidence="2">Cytoplasm</location>
        <location evidence="2">Cytoskeleton</location>
        <location evidence="2">Actin patch</location>
    </subcellularLocation>
    <subcellularLocation>
        <location evidence="1">Endosome membrane</location>
        <topology evidence="1">Peripheral membrane protein</topology>
        <orientation evidence="1">Cytoplasmic side</orientation>
    </subcellularLocation>
</comment>
<dbReference type="PROSITE" id="PS50222">
    <property type="entry name" value="EF_HAND_2"/>
    <property type="match status" value="1"/>
</dbReference>
<feature type="region of interest" description="Disordered" evidence="19">
    <location>
        <begin position="1140"/>
        <end position="1413"/>
    </location>
</feature>
<dbReference type="GO" id="GO:0003779">
    <property type="term" value="F:actin binding"/>
    <property type="evidence" value="ECO:0007669"/>
    <property type="project" value="UniProtKB-KW"/>
</dbReference>
<dbReference type="PANTHER" id="PTHR11216:SF173">
    <property type="entry name" value="ACTIN CYTOSKELETON-REGULATORY COMPLEX PROTEIN PAN1"/>
    <property type="match status" value="1"/>
</dbReference>